<gene>
    <name evidence="2" type="ORF">BECKSD772E_GA0070983_105418</name>
    <name evidence="1" type="ORF">BECKSD772F_GA0070984_105418</name>
</gene>
<organism evidence="1">
    <name type="scientific">Candidatus Kentrum sp. SD</name>
    <dbReference type="NCBI Taxonomy" id="2126332"/>
    <lineage>
        <taxon>Bacteria</taxon>
        <taxon>Pseudomonadati</taxon>
        <taxon>Pseudomonadota</taxon>
        <taxon>Gammaproteobacteria</taxon>
        <taxon>Candidatus Kentrum</taxon>
    </lineage>
</organism>
<name>A0A450YF33_9GAMM</name>
<dbReference type="EMBL" id="CAADFR010000054">
    <property type="protein sequence ID" value="VFK40144.1"/>
    <property type="molecule type" value="Genomic_DNA"/>
</dbReference>
<dbReference type="EMBL" id="CAADFU010000054">
    <property type="protein sequence ID" value="VFK45484.1"/>
    <property type="molecule type" value="Genomic_DNA"/>
</dbReference>
<accession>A0A450YF33</accession>
<reference evidence="1" key="1">
    <citation type="submission" date="2019-02" db="EMBL/GenBank/DDBJ databases">
        <authorList>
            <person name="Gruber-Vodicka R. H."/>
            <person name="Seah K. B. B."/>
        </authorList>
    </citation>
    <scope>NUCLEOTIDE SEQUENCE</scope>
    <source>
        <strain evidence="2">BECK_S1320</strain>
        <strain evidence="1">BECK_S1321</strain>
    </source>
</reference>
<evidence type="ECO:0000313" key="2">
    <source>
        <dbReference type="EMBL" id="VFK45484.1"/>
    </source>
</evidence>
<protein>
    <submittedName>
        <fullName evidence="1">Uncharacterized protein</fullName>
    </submittedName>
</protein>
<dbReference type="AlphaFoldDB" id="A0A450YF33"/>
<sequence>MDTTSPCKQPEGEKARLAISMTVVFGGQRVPGEDRFRVGKVDAVLRQVCPALFLMPNEHGKILALFGVEVMPMSGNLTRSPCPTVENGSSYATP</sequence>
<proteinExistence type="predicted"/>
<evidence type="ECO:0000313" key="1">
    <source>
        <dbReference type="EMBL" id="VFK40144.1"/>
    </source>
</evidence>